<dbReference type="EMBL" id="KB301881">
    <property type="protein sequence ID" value="ELU05015.1"/>
    <property type="molecule type" value="Genomic_DNA"/>
</dbReference>
<dbReference type="EMBL" id="AMQN01023719">
    <property type="status" value="NOT_ANNOTATED_CDS"/>
    <property type="molecule type" value="Genomic_DNA"/>
</dbReference>
<proteinExistence type="predicted"/>
<reference evidence="4" key="1">
    <citation type="submission" date="2012-12" db="EMBL/GenBank/DDBJ databases">
        <authorList>
            <person name="Hellsten U."/>
            <person name="Grimwood J."/>
            <person name="Chapman J.A."/>
            <person name="Shapiro H."/>
            <person name="Aerts A."/>
            <person name="Otillar R.P."/>
            <person name="Terry A.Y."/>
            <person name="Boore J.L."/>
            <person name="Simakov O."/>
            <person name="Marletaz F."/>
            <person name="Cho S.-J."/>
            <person name="Edsinger-Gonzales E."/>
            <person name="Havlak P."/>
            <person name="Kuo D.-H."/>
            <person name="Larsson T."/>
            <person name="Lv J."/>
            <person name="Arendt D."/>
            <person name="Savage R."/>
            <person name="Osoegawa K."/>
            <person name="de Jong P."/>
            <person name="Lindberg D.R."/>
            <person name="Seaver E.C."/>
            <person name="Weisblat D.A."/>
            <person name="Putnam N.H."/>
            <person name="Grigoriev I.V."/>
            <person name="Rokhsar D.S."/>
        </authorList>
    </citation>
    <scope>NUCLEOTIDE SEQUENCE</scope>
    <source>
        <strain evidence="4">I ESC-2004</strain>
    </source>
</reference>
<dbReference type="Proteomes" id="UP000014760">
    <property type="component" value="Unassembled WGS sequence"/>
</dbReference>
<reference evidence="2 4" key="2">
    <citation type="journal article" date="2013" name="Nature">
        <title>Insights into bilaterian evolution from three spiralian genomes.</title>
        <authorList>
            <person name="Simakov O."/>
            <person name="Marletaz F."/>
            <person name="Cho S.J."/>
            <person name="Edsinger-Gonzales E."/>
            <person name="Havlak P."/>
            <person name="Hellsten U."/>
            <person name="Kuo D.H."/>
            <person name="Larsson T."/>
            <person name="Lv J."/>
            <person name="Arendt D."/>
            <person name="Savage R."/>
            <person name="Osoegawa K."/>
            <person name="de Jong P."/>
            <person name="Grimwood J."/>
            <person name="Chapman J.A."/>
            <person name="Shapiro H."/>
            <person name="Aerts A."/>
            <person name="Otillar R.P."/>
            <person name="Terry A.Y."/>
            <person name="Boore J.L."/>
            <person name="Grigoriev I.V."/>
            <person name="Lindberg D.R."/>
            <person name="Seaver E.C."/>
            <person name="Weisblat D.A."/>
            <person name="Putnam N.H."/>
            <person name="Rokhsar D.S."/>
        </authorList>
    </citation>
    <scope>NUCLEOTIDE SEQUENCE</scope>
    <source>
        <strain evidence="2 4">I ESC-2004</strain>
    </source>
</reference>
<evidence type="ECO:0000313" key="2">
    <source>
        <dbReference type="EMBL" id="ELU05015.1"/>
    </source>
</evidence>
<evidence type="ECO:0000313" key="4">
    <source>
        <dbReference type="Proteomes" id="UP000014760"/>
    </source>
</evidence>
<evidence type="ECO:0000256" key="1">
    <source>
        <dbReference type="SAM" id="Phobius"/>
    </source>
</evidence>
<keyword evidence="1" id="KW-0472">Membrane</keyword>
<gene>
    <name evidence="2" type="ORF">CAPTEDRAFT_206240</name>
</gene>
<dbReference type="AlphaFoldDB" id="R7UFN3"/>
<name>R7UFN3_CAPTE</name>
<accession>R7UFN3</accession>
<keyword evidence="4" id="KW-1185">Reference proteome</keyword>
<sequence length="138" mass="15544">PVTGVRHFHTKRDRVINTAAGVGMKPTKLGSIKAKKTSSQFEELVKDLTVDKNPNMKNIVELAAYKGYHLKKDEPLLEATQNKWKVRLLIFSVFLLAYVTIRLWSVGQIGSGDGVRFSVLSRVSMVSPEEVNVNEFRE</sequence>
<feature type="non-terminal residue" evidence="2">
    <location>
        <position position="1"/>
    </location>
</feature>
<reference evidence="3" key="3">
    <citation type="submission" date="2015-06" db="UniProtKB">
        <authorList>
            <consortium name="EnsemblMetazoa"/>
        </authorList>
    </citation>
    <scope>IDENTIFICATION</scope>
</reference>
<dbReference type="EnsemblMetazoa" id="CapteT206240">
    <property type="protein sequence ID" value="CapteP206240"/>
    <property type="gene ID" value="CapteG206240"/>
</dbReference>
<keyword evidence="1" id="KW-0812">Transmembrane</keyword>
<protein>
    <submittedName>
        <fullName evidence="2 3">Uncharacterized protein</fullName>
    </submittedName>
</protein>
<keyword evidence="1" id="KW-1133">Transmembrane helix</keyword>
<feature type="transmembrane region" description="Helical" evidence="1">
    <location>
        <begin position="86"/>
        <end position="104"/>
    </location>
</feature>
<evidence type="ECO:0000313" key="3">
    <source>
        <dbReference type="EnsemblMetazoa" id="CapteP206240"/>
    </source>
</evidence>
<organism evidence="2">
    <name type="scientific">Capitella teleta</name>
    <name type="common">Polychaete worm</name>
    <dbReference type="NCBI Taxonomy" id="283909"/>
    <lineage>
        <taxon>Eukaryota</taxon>
        <taxon>Metazoa</taxon>
        <taxon>Spiralia</taxon>
        <taxon>Lophotrochozoa</taxon>
        <taxon>Annelida</taxon>
        <taxon>Polychaeta</taxon>
        <taxon>Sedentaria</taxon>
        <taxon>Scolecida</taxon>
        <taxon>Capitellidae</taxon>
        <taxon>Capitella</taxon>
    </lineage>
</organism>
<dbReference type="HOGENOM" id="CLU_1860178_0_0_1"/>